<evidence type="ECO:0000313" key="4">
    <source>
        <dbReference type="Proteomes" id="UP000327013"/>
    </source>
</evidence>
<dbReference type="InterPro" id="IPR057620">
    <property type="entry name" value="POT1A/B-like_OB"/>
</dbReference>
<dbReference type="PROSITE" id="PS50846">
    <property type="entry name" value="HMA_2"/>
    <property type="match status" value="1"/>
</dbReference>
<evidence type="ECO:0000256" key="1">
    <source>
        <dbReference type="ARBA" id="ARBA00022723"/>
    </source>
</evidence>
<dbReference type="GO" id="GO:0016233">
    <property type="term" value="P:telomere capping"/>
    <property type="evidence" value="ECO:0007669"/>
    <property type="project" value="TreeGrafter"/>
</dbReference>
<dbReference type="InterPro" id="IPR006121">
    <property type="entry name" value="HMA_dom"/>
</dbReference>
<dbReference type="AlphaFoldDB" id="A0A5N6L0D5"/>
<dbReference type="GO" id="GO:0000783">
    <property type="term" value="C:nuclear telomere cap complex"/>
    <property type="evidence" value="ECO:0007669"/>
    <property type="project" value="TreeGrafter"/>
</dbReference>
<dbReference type="Pfam" id="PF25507">
    <property type="entry name" value="OB_POT1A"/>
    <property type="match status" value="1"/>
</dbReference>
<evidence type="ECO:0000313" key="3">
    <source>
        <dbReference type="EMBL" id="KAB8441746.1"/>
    </source>
</evidence>
<dbReference type="SUPFAM" id="SSF55008">
    <property type="entry name" value="HMA, heavy metal-associated domain"/>
    <property type="match status" value="1"/>
</dbReference>
<dbReference type="GO" id="GO:0032210">
    <property type="term" value="P:regulation of telomere maintenance via telomerase"/>
    <property type="evidence" value="ECO:0007669"/>
    <property type="project" value="TreeGrafter"/>
</dbReference>
<dbReference type="FunFam" id="3.30.70.100:FF:000001">
    <property type="entry name" value="ATPase copper transporting beta"/>
    <property type="match status" value="1"/>
</dbReference>
<dbReference type="InterPro" id="IPR036163">
    <property type="entry name" value="HMA_dom_sf"/>
</dbReference>
<dbReference type="SUPFAM" id="SSF50249">
    <property type="entry name" value="Nucleic acid-binding proteins"/>
    <property type="match status" value="1"/>
</dbReference>
<dbReference type="GO" id="GO:0098505">
    <property type="term" value="F:G-rich strand telomeric DNA binding"/>
    <property type="evidence" value="ECO:0007669"/>
    <property type="project" value="TreeGrafter"/>
</dbReference>
<dbReference type="Pfam" id="PF00403">
    <property type="entry name" value="HMA"/>
    <property type="match status" value="1"/>
</dbReference>
<dbReference type="InterPro" id="IPR028389">
    <property type="entry name" value="POT1"/>
</dbReference>
<sequence length="360" mass="40135">MAPSLRDLHLTRVAGAGEEDDAGDLEDVRLLDSYEDGERFSRMEEGMRRVQVSISGMTCAACSSSVEAALKSVNGVLRASVALLQNKADVVFDQSLVKTGGYSKDMIPTVLHVEEVTSNVWMLFVWDGNDTPPLSLDTNLNDEEQNPLPLHIEQFLLPSDIICTFPRVGTVLRVMTDKAHEKFGLNFNGIGKWVSFRNMTCEVHFGSWKGLLTSSRVRIFLKIMTPSWNVLVDLNFFFPIILQVGGTVKCIVRVLAVCPPQAKEFCNQPVGSDQYRMRLTLEDLTARLHATLCGDDWVKFFGDCFSVDVLTTKMNKVLGVPGKEGSDSLRSPPWIKCCINVNSIEYHICGTRLVDDDVEY</sequence>
<dbReference type="GO" id="GO:0046872">
    <property type="term" value="F:metal ion binding"/>
    <property type="evidence" value="ECO:0007669"/>
    <property type="project" value="UniProtKB-KW"/>
</dbReference>
<dbReference type="PANTHER" id="PTHR14513:SF4">
    <property type="entry name" value="PROTECTION OF TELOMERES PROTEIN 1"/>
    <property type="match status" value="1"/>
</dbReference>
<dbReference type="Gene3D" id="3.30.70.100">
    <property type="match status" value="1"/>
</dbReference>
<dbReference type="PANTHER" id="PTHR14513">
    <property type="entry name" value="PROTECTION OF TELOMERES 1"/>
    <property type="match status" value="1"/>
</dbReference>
<keyword evidence="4" id="KW-1185">Reference proteome</keyword>
<keyword evidence="1" id="KW-0479">Metal-binding</keyword>
<proteinExistence type="predicted"/>
<accession>A0A5N6L0D5</accession>
<dbReference type="PROSITE" id="PS01047">
    <property type="entry name" value="HMA_1"/>
    <property type="match status" value="1"/>
</dbReference>
<evidence type="ECO:0000259" key="2">
    <source>
        <dbReference type="PROSITE" id="PS50846"/>
    </source>
</evidence>
<reference evidence="3 4" key="1">
    <citation type="submission" date="2019-06" db="EMBL/GenBank/DDBJ databases">
        <title>A chromosomal-level reference genome of Carpinus fangiana (Coryloideae, Betulaceae).</title>
        <authorList>
            <person name="Yang X."/>
            <person name="Wang Z."/>
            <person name="Zhang L."/>
            <person name="Hao G."/>
            <person name="Liu J."/>
            <person name="Yang Y."/>
        </authorList>
    </citation>
    <scope>NUCLEOTIDE SEQUENCE [LARGE SCALE GENOMIC DNA]</scope>
    <source>
        <strain evidence="3">Cfa_2016G</strain>
        <tissue evidence="3">Leaf</tissue>
    </source>
</reference>
<dbReference type="EMBL" id="VIBQ01000037">
    <property type="protein sequence ID" value="KAB8441746.1"/>
    <property type="molecule type" value="Genomic_DNA"/>
</dbReference>
<comment type="caution">
    <text evidence="3">The sequence shown here is derived from an EMBL/GenBank/DDBJ whole genome shotgun (WGS) entry which is preliminary data.</text>
</comment>
<dbReference type="InterPro" id="IPR017969">
    <property type="entry name" value="Heavy-metal-associated_CS"/>
</dbReference>
<gene>
    <name evidence="3" type="ORF">FH972_025134</name>
</gene>
<name>A0A5N6L0D5_9ROSI</name>
<dbReference type="OrthoDB" id="2186770at2759"/>
<organism evidence="3 4">
    <name type="scientific">Carpinus fangiana</name>
    <dbReference type="NCBI Taxonomy" id="176857"/>
    <lineage>
        <taxon>Eukaryota</taxon>
        <taxon>Viridiplantae</taxon>
        <taxon>Streptophyta</taxon>
        <taxon>Embryophyta</taxon>
        <taxon>Tracheophyta</taxon>
        <taxon>Spermatophyta</taxon>
        <taxon>Magnoliopsida</taxon>
        <taxon>eudicotyledons</taxon>
        <taxon>Gunneridae</taxon>
        <taxon>Pentapetalae</taxon>
        <taxon>rosids</taxon>
        <taxon>fabids</taxon>
        <taxon>Fagales</taxon>
        <taxon>Betulaceae</taxon>
        <taxon>Carpinus</taxon>
    </lineage>
</organism>
<dbReference type="GO" id="GO:0010521">
    <property type="term" value="F:telomerase inhibitor activity"/>
    <property type="evidence" value="ECO:0007669"/>
    <property type="project" value="TreeGrafter"/>
</dbReference>
<dbReference type="CDD" id="cd00371">
    <property type="entry name" value="HMA"/>
    <property type="match status" value="1"/>
</dbReference>
<protein>
    <recommendedName>
        <fullName evidence="2">HMA domain-containing protein</fullName>
    </recommendedName>
</protein>
<feature type="domain" description="HMA" evidence="2">
    <location>
        <begin position="48"/>
        <end position="118"/>
    </location>
</feature>
<dbReference type="Proteomes" id="UP000327013">
    <property type="component" value="Unassembled WGS sequence"/>
</dbReference>
<dbReference type="InterPro" id="IPR012340">
    <property type="entry name" value="NA-bd_OB-fold"/>
</dbReference>